<comment type="function">
    <text evidence="13">Transport of potassium into the cell. Likely operates as a K(+):H(+) symporter.</text>
</comment>
<name>A0ABP7KZ23_9SPHN</name>
<feature type="transmembrane region" description="Helical" evidence="13">
    <location>
        <begin position="441"/>
        <end position="458"/>
    </location>
</feature>
<evidence type="ECO:0000259" key="14">
    <source>
        <dbReference type="Pfam" id="PF02705"/>
    </source>
</evidence>
<feature type="transmembrane region" description="Helical" evidence="13">
    <location>
        <begin position="115"/>
        <end position="136"/>
    </location>
</feature>
<dbReference type="Pfam" id="PF22776">
    <property type="entry name" value="K_trans_C"/>
    <property type="match status" value="1"/>
</dbReference>
<keyword evidence="11 13" id="KW-0406">Ion transport</keyword>
<keyword evidence="17" id="KW-1185">Reference proteome</keyword>
<evidence type="ECO:0000256" key="2">
    <source>
        <dbReference type="ARBA" id="ARBA00007019"/>
    </source>
</evidence>
<protein>
    <recommendedName>
        <fullName evidence="13">Probable potassium transport system protein Kup</fullName>
    </recommendedName>
</protein>
<keyword evidence="6 13" id="KW-0633">Potassium transport</keyword>
<proteinExistence type="inferred from homology"/>
<feature type="transmembrane region" description="Helical" evidence="13">
    <location>
        <begin position="156"/>
        <end position="174"/>
    </location>
</feature>
<evidence type="ECO:0000256" key="1">
    <source>
        <dbReference type="ARBA" id="ARBA00004141"/>
    </source>
</evidence>
<feature type="domain" description="K+ potassium transporter C-terminal" evidence="15">
    <location>
        <begin position="491"/>
        <end position="639"/>
    </location>
</feature>
<keyword evidence="12 13" id="KW-0472">Membrane</keyword>
<comment type="catalytic activity">
    <reaction evidence="13">
        <text>K(+)(in) + H(+)(in) = K(+)(out) + H(+)(out)</text>
        <dbReference type="Rhea" id="RHEA:28490"/>
        <dbReference type="ChEBI" id="CHEBI:15378"/>
        <dbReference type="ChEBI" id="CHEBI:29103"/>
    </reaction>
</comment>
<evidence type="ECO:0000256" key="6">
    <source>
        <dbReference type="ARBA" id="ARBA00022538"/>
    </source>
</evidence>
<comment type="subcellular location">
    <subcellularLocation>
        <location evidence="13">Cell membrane</location>
        <topology evidence="13">Multi-pass membrane protein</topology>
    </subcellularLocation>
    <subcellularLocation>
        <location evidence="1">Membrane</location>
        <topology evidence="1">Multi-pass membrane protein</topology>
    </subcellularLocation>
</comment>
<feature type="transmembrane region" description="Helical" evidence="13">
    <location>
        <begin position="262"/>
        <end position="284"/>
    </location>
</feature>
<evidence type="ECO:0000256" key="12">
    <source>
        <dbReference type="ARBA" id="ARBA00023136"/>
    </source>
</evidence>
<evidence type="ECO:0000259" key="15">
    <source>
        <dbReference type="Pfam" id="PF22776"/>
    </source>
</evidence>
<feature type="domain" description="K+ potassium transporter integral membrane" evidence="14">
    <location>
        <begin position="28"/>
        <end position="480"/>
    </location>
</feature>
<evidence type="ECO:0000256" key="3">
    <source>
        <dbReference type="ARBA" id="ARBA00022448"/>
    </source>
</evidence>
<accession>A0ABP7KZ23</accession>
<dbReference type="PANTHER" id="PTHR30540">
    <property type="entry name" value="OSMOTIC STRESS POTASSIUM TRANSPORTER"/>
    <property type="match status" value="1"/>
</dbReference>
<comment type="caution">
    <text evidence="16">The sequence shown here is derived from an EMBL/GenBank/DDBJ whole genome shotgun (WGS) entry which is preliminary data.</text>
</comment>
<dbReference type="InterPro" id="IPR023051">
    <property type="entry name" value="Kup"/>
</dbReference>
<feature type="transmembrane region" description="Helical" evidence="13">
    <location>
        <begin position="304"/>
        <end position="333"/>
    </location>
</feature>
<dbReference type="Pfam" id="PF02705">
    <property type="entry name" value="K_trans"/>
    <property type="match status" value="1"/>
</dbReference>
<evidence type="ECO:0000313" key="16">
    <source>
        <dbReference type="EMBL" id="GAA3889411.1"/>
    </source>
</evidence>
<dbReference type="EMBL" id="BAABBM010000001">
    <property type="protein sequence ID" value="GAA3889411.1"/>
    <property type="molecule type" value="Genomic_DNA"/>
</dbReference>
<feature type="transmembrane region" description="Helical" evidence="13">
    <location>
        <begin position="412"/>
        <end position="429"/>
    </location>
</feature>
<evidence type="ECO:0000313" key="17">
    <source>
        <dbReference type="Proteomes" id="UP001500827"/>
    </source>
</evidence>
<gene>
    <name evidence="13" type="primary">kup</name>
    <name evidence="16" type="ORF">GCM10022276_05640</name>
</gene>
<dbReference type="Proteomes" id="UP001500827">
    <property type="component" value="Unassembled WGS sequence"/>
</dbReference>
<comment type="similarity">
    <text evidence="2 13">Belongs to the HAK/KUP transporter (TC 2.A.72) family.</text>
</comment>
<evidence type="ECO:0000256" key="5">
    <source>
        <dbReference type="ARBA" id="ARBA00022519"/>
    </source>
</evidence>
<dbReference type="InterPro" id="IPR003855">
    <property type="entry name" value="K+_transporter"/>
</dbReference>
<keyword evidence="4 13" id="KW-1003">Cell membrane</keyword>
<feature type="transmembrane region" description="Helical" evidence="13">
    <location>
        <begin position="186"/>
        <end position="206"/>
    </location>
</feature>
<evidence type="ECO:0000256" key="13">
    <source>
        <dbReference type="HAMAP-Rule" id="MF_01522"/>
    </source>
</evidence>
<keyword evidence="3 13" id="KW-0813">Transport</keyword>
<dbReference type="RefSeq" id="WP_344698178.1">
    <property type="nucleotide sequence ID" value="NZ_BAABBM010000001.1"/>
</dbReference>
<evidence type="ECO:0000256" key="9">
    <source>
        <dbReference type="ARBA" id="ARBA00022958"/>
    </source>
</evidence>
<keyword evidence="5" id="KW-0997">Cell inner membrane</keyword>
<evidence type="ECO:0000256" key="7">
    <source>
        <dbReference type="ARBA" id="ARBA00022692"/>
    </source>
</evidence>
<dbReference type="HAMAP" id="MF_01522">
    <property type="entry name" value="Kup"/>
    <property type="match status" value="1"/>
</dbReference>
<dbReference type="PANTHER" id="PTHR30540:SF79">
    <property type="entry name" value="LOW AFFINITY POTASSIUM TRANSPORT SYSTEM PROTEIN KUP"/>
    <property type="match status" value="1"/>
</dbReference>
<keyword evidence="10 13" id="KW-1133">Transmembrane helix</keyword>
<organism evidence="16 17">
    <name type="scientific">Sphingomonas limnosediminicola</name>
    <dbReference type="NCBI Taxonomy" id="940133"/>
    <lineage>
        <taxon>Bacteria</taxon>
        <taxon>Pseudomonadati</taxon>
        <taxon>Pseudomonadota</taxon>
        <taxon>Alphaproteobacteria</taxon>
        <taxon>Sphingomonadales</taxon>
        <taxon>Sphingomonadaceae</taxon>
        <taxon>Sphingomonas</taxon>
    </lineage>
</organism>
<feature type="transmembrane region" description="Helical" evidence="13">
    <location>
        <begin position="354"/>
        <end position="374"/>
    </location>
</feature>
<feature type="transmembrane region" description="Helical" evidence="13">
    <location>
        <begin position="63"/>
        <end position="85"/>
    </location>
</feature>
<evidence type="ECO:0000256" key="4">
    <source>
        <dbReference type="ARBA" id="ARBA00022475"/>
    </source>
</evidence>
<keyword evidence="8 13" id="KW-0769">Symport</keyword>
<evidence type="ECO:0000256" key="11">
    <source>
        <dbReference type="ARBA" id="ARBA00023065"/>
    </source>
</evidence>
<feature type="transmembrane region" description="Helical" evidence="13">
    <location>
        <begin position="230"/>
        <end position="250"/>
    </location>
</feature>
<dbReference type="InterPro" id="IPR053952">
    <property type="entry name" value="K_trans_C"/>
</dbReference>
<dbReference type="InterPro" id="IPR053951">
    <property type="entry name" value="K_trans_N"/>
</dbReference>
<feature type="transmembrane region" description="Helical" evidence="13">
    <location>
        <begin position="380"/>
        <end position="400"/>
    </location>
</feature>
<keyword evidence="7 13" id="KW-0812">Transmembrane</keyword>
<sequence>MATATADIALSGDNAPAHHGPRETLPKLMLGAVGVVYGDIGTSPLYTMKESFLGPHPLAVDPLHIFGVLSLIFWTLMMIVTFKYVGVAMRADNKGEGGSFALLSLIARNLAGKRWTAGLVVMGVLATCLFYGDAMITPAISVLSAVEGLTIVQAGLQPLVLPISIGILVALFLVQARGTARVGLIFGPVMLLYFAVIAFLGIVNIVKHPDIIGIVNPVWAVKFFAYNPKLAFLALGSVFLCVTGAEALYADMGHFGRKAINFSWLTLVYPCLVLNYMGQGALLLGNPHAAINPFYLLAPDWARLPLVILATVATIIASQAVISGAFSVTHQAVQLGFLPRLRTEHTSEKAAGQIYIPAVNWGLLVMVILLVLGFRESSNLASAYGIAVTGTMLITTAMLGVMMVSVWKWNRLVAFGLTGLFLLVDGAYFASNITKIPDGGWFPLLIAAISFTVLTTWAKGRQLMRERLQEAALPLEVFIKSVSASVHRVRGTSVFLSTSAEVVPAALLHNLKHNQVLHERVLILNVKVEEVPHVPVKKRLEIHDAGSGFYRVILHYGFMEEVDIPRDLALIKTCGAPFDMMSTSFFLGRQKLIASKKHEGMALWRERLFAWMLKSSESAMEFFKLPTNRVIELGSQLQI</sequence>
<reference evidence="17" key="1">
    <citation type="journal article" date="2019" name="Int. J. Syst. Evol. Microbiol.">
        <title>The Global Catalogue of Microorganisms (GCM) 10K type strain sequencing project: providing services to taxonomists for standard genome sequencing and annotation.</title>
        <authorList>
            <consortium name="The Broad Institute Genomics Platform"/>
            <consortium name="The Broad Institute Genome Sequencing Center for Infectious Disease"/>
            <person name="Wu L."/>
            <person name="Ma J."/>
        </authorList>
    </citation>
    <scope>NUCLEOTIDE SEQUENCE [LARGE SCALE GENOMIC DNA]</scope>
    <source>
        <strain evidence="17">JCM 17543</strain>
    </source>
</reference>
<evidence type="ECO:0000256" key="10">
    <source>
        <dbReference type="ARBA" id="ARBA00022989"/>
    </source>
</evidence>
<evidence type="ECO:0000256" key="8">
    <source>
        <dbReference type="ARBA" id="ARBA00022847"/>
    </source>
</evidence>
<keyword evidence="9 13" id="KW-0630">Potassium</keyword>